<name>A0A0K8NZN8_PISS1</name>
<dbReference type="Proteomes" id="UP000037660">
    <property type="component" value="Unassembled WGS sequence"/>
</dbReference>
<keyword evidence="4" id="KW-1185">Reference proteome</keyword>
<protein>
    <submittedName>
        <fullName evidence="3">3-oxoacyl-ACP reductase</fullName>
        <ecNumber evidence="3">1.1.1.100</ecNumber>
    </submittedName>
</protein>
<dbReference type="Pfam" id="PF13561">
    <property type="entry name" value="adh_short_C2"/>
    <property type="match status" value="1"/>
</dbReference>
<organism evidence="3 4">
    <name type="scientific">Piscinibacter sakaiensis</name>
    <name type="common">Ideonella sakaiensis</name>
    <dbReference type="NCBI Taxonomy" id="1547922"/>
    <lineage>
        <taxon>Bacteria</taxon>
        <taxon>Pseudomonadati</taxon>
        <taxon>Pseudomonadota</taxon>
        <taxon>Betaproteobacteria</taxon>
        <taxon>Burkholderiales</taxon>
        <taxon>Sphaerotilaceae</taxon>
        <taxon>Piscinibacter</taxon>
    </lineage>
</organism>
<evidence type="ECO:0000313" key="3">
    <source>
        <dbReference type="EMBL" id="GAP35395.1"/>
    </source>
</evidence>
<dbReference type="Gene3D" id="3.40.50.720">
    <property type="entry name" value="NAD(P)-binding Rossmann-like Domain"/>
    <property type="match status" value="1"/>
</dbReference>
<comment type="caution">
    <text evidence="3">The sequence shown here is derived from an EMBL/GenBank/DDBJ whole genome shotgun (WGS) entry which is preliminary data.</text>
</comment>
<dbReference type="SUPFAM" id="SSF51735">
    <property type="entry name" value="NAD(P)-binding Rossmann-fold domains"/>
    <property type="match status" value="1"/>
</dbReference>
<dbReference type="AlphaFoldDB" id="A0A0K8NZN8"/>
<dbReference type="PANTHER" id="PTHR42879:SF2">
    <property type="entry name" value="3-OXOACYL-[ACYL-CARRIER-PROTEIN] REDUCTASE FABG"/>
    <property type="match status" value="1"/>
</dbReference>
<dbReference type="RefSeq" id="WP_054019454.1">
    <property type="nucleotide sequence ID" value="NZ_BBYR01000022.1"/>
</dbReference>
<dbReference type="InterPro" id="IPR050259">
    <property type="entry name" value="SDR"/>
</dbReference>
<evidence type="ECO:0000256" key="1">
    <source>
        <dbReference type="ARBA" id="ARBA00006484"/>
    </source>
</evidence>
<dbReference type="OrthoDB" id="9806974at2"/>
<accession>A0A0K8NZN8</accession>
<dbReference type="EMBL" id="BBYR01000022">
    <property type="protein sequence ID" value="GAP35395.1"/>
    <property type="molecule type" value="Genomic_DNA"/>
</dbReference>
<dbReference type="EC" id="1.1.1.100" evidence="3"/>
<dbReference type="PANTHER" id="PTHR42879">
    <property type="entry name" value="3-OXOACYL-(ACYL-CARRIER-PROTEIN) REDUCTASE"/>
    <property type="match status" value="1"/>
</dbReference>
<dbReference type="PROSITE" id="PS00061">
    <property type="entry name" value="ADH_SHORT"/>
    <property type="match status" value="1"/>
</dbReference>
<reference evidence="3 4" key="2">
    <citation type="journal article" date="2016" name="Science">
        <title>A bacterium that degrades and assimilates poly(ethylene terephthalate).</title>
        <authorList>
            <person name="Yoshida S."/>
            <person name="Hiraga K."/>
            <person name="Takehana T."/>
            <person name="Taniguchi I."/>
            <person name="Yamaji H."/>
            <person name="Maeda Y."/>
            <person name="Toyohara K."/>
            <person name="Miyamoto K."/>
            <person name="Kimura Y."/>
            <person name="Oda K."/>
        </authorList>
    </citation>
    <scope>NUCLEOTIDE SEQUENCE [LARGE SCALE GENOMIC DNA]</scope>
    <source>
        <strain evidence="4">NBRC 110686 / TISTR 2288 / 201-F6</strain>
    </source>
</reference>
<dbReference type="GO" id="GO:0004316">
    <property type="term" value="F:3-oxoacyl-[acyl-carrier-protein] reductase (NADPH) activity"/>
    <property type="evidence" value="ECO:0007669"/>
    <property type="project" value="UniProtKB-EC"/>
</dbReference>
<dbReference type="FunFam" id="3.40.50.720:FF:000173">
    <property type="entry name" value="3-oxoacyl-[acyl-carrier protein] reductase"/>
    <property type="match status" value="1"/>
</dbReference>
<dbReference type="InterPro" id="IPR002347">
    <property type="entry name" value="SDR_fam"/>
</dbReference>
<evidence type="ECO:0000313" key="4">
    <source>
        <dbReference type="Proteomes" id="UP000037660"/>
    </source>
</evidence>
<dbReference type="PRINTS" id="PR00081">
    <property type="entry name" value="GDHRDH"/>
</dbReference>
<sequence>MDLGLAGRGALITGAARGIGKAEADALAAEGVAVAINDIDEAAALETVEAYRRAGITAIACIGDVSDPADAARVVDAAAAGLGRLDILVNNAGAGWRHMGKLTEEMAVEDWDKIIDTHLRSSFLCTKFAIPHMRRAGFGRIVNTSSINYTGGGRSGVVNYTAAKAGIAGFTRNVAKEVGPHGITVNAIAPGYVETALTERFSDARRRIITGQNPVGRYCRLDEIGALVAYLCSNQAAFINGTLVPLDGGRNDFWWDGN</sequence>
<dbReference type="GO" id="GO:0032787">
    <property type="term" value="P:monocarboxylic acid metabolic process"/>
    <property type="evidence" value="ECO:0007669"/>
    <property type="project" value="UniProtKB-ARBA"/>
</dbReference>
<dbReference type="InterPro" id="IPR020904">
    <property type="entry name" value="Sc_DH/Rdtase_CS"/>
</dbReference>
<evidence type="ECO:0000256" key="2">
    <source>
        <dbReference type="ARBA" id="ARBA00023002"/>
    </source>
</evidence>
<dbReference type="PRINTS" id="PR00080">
    <property type="entry name" value="SDRFAMILY"/>
</dbReference>
<dbReference type="InterPro" id="IPR036291">
    <property type="entry name" value="NAD(P)-bd_dom_sf"/>
</dbReference>
<reference evidence="4" key="1">
    <citation type="submission" date="2015-07" db="EMBL/GenBank/DDBJ databases">
        <title>Discovery of a poly(ethylene terephthalate assimilation.</title>
        <authorList>
            <person name="Yoshida S."/>
            <person name="Hiraga K."/>
            <person name="Takehana T."/>
            <person name="Taniguchi I."/>
            <person name="Yamaji H."/>
            <person name="Maeda Y."/>
            <person name="Toyohara K."/>
            <person name="Miyamoto K."/>
            <person name="Kimura Y."/>
            <person name="Oda K."/>
        </authorList>
    </citation>
    <scope>NUCLEOTIDE SEQUENCE [LARGE SCALE GENOMIC DNA]</scope>
    <source>
        <strain evidence="4">NBRC 110686 / TISTR 2288 / 201-F6</strain>
    </source>
</reference>
<gene>
    <name evidence="3" type="ORF">ISF6_1166</name>
</gene>
<keyword evidence="2 3" id="KW-0560">Oxidoreductase</keyword>
<proteinExistence type="inferred from homology"/>
<dbReference type="STRING" id="1547922.ISF6_1166"/>
<comment type="similarity">
    <text evidence="1">Belongs to the short-chain dehydrogenases/reductases (SDR) family.</text>
</comment>